<dbReference type="InterPro" id="IPR023484">
    <property type="entry name" value="TFIIB_arc"/>
</dbReference>
<evidence type="ECO:0000256" key="7">
    <source>
        <dbReference type="SAM" id="MobiDB-lite"/>
    </source>
</evidence>
<feature type="binding site" evidence="6">
    <location>
        <position position="51"/>
    </location>
    <ligand>
        <name>Zn(2+)</name>
        <dbReference type="ChEBI" id="CHEBI:29105"/>
    </ligand>
</feature>
<proteinExistence type="inferred from homology"/>
<feature type="binding site" evidence="6">
    <location>
        <position position="34"/>
    </location>
    <ligand>
        <name>Zn(2+)</name>
        <dbReference type="ChEBI" id="CHEBI:29105"/>
    </ligand>
</feature>
<dbReference type="InterPro" id="IPR013763">
    <property type="entry name" value="Cyclin-like_dom"/>
</dbReference>
<comment type="function">
    <text evidence="6">Stabilizes TBP binding to an archaeal box-A promoter. Also responsible for recruiting RNA polymerase II to the pre-initiation complex (DNA-TBP-TFIIB).</text>
</comment>
<evidence type="ECO:0000256" key="1">
    <source>
        <dbReference type="ARBA" id="ARBA00010857"/>
    </source>
</evidence>
<feature type="domain" description="Cyclin-like" evidence="8">
    <location>
        <begin position="231"/>
        <end position="312"/>
    </location>
</feature>
<organism evidence="9 10">
    <name type="scientific">Candidatus Nanohalococcus occultus</name>
    <dbReference type="NCBI Taxonomy" id="2978047"/>
    <lineage>
        <taxon>Archaea</taxon>
        <taxon>Candidatus Nanohalarchaeota</taxon>
        <taxon>Candidatus Nanohalarchaeota incertae sedis</taxon>
        <taxon>Candidatus Nanohalococcus</taxon>
    </lineage>
</organism>
<evidence type="ECO:0000256" key="3">
    <source>
        <dbReference type="ARBA" id="ARBA00022737"/>
    </source>
</evidence>
<dbReference type="SUPFAM" id="SSF57783">
    <property type="entry name" value="Zinc beta-ribbon"/>
    <property type="match status" value="1"/>
</dbReference>
<protein>
    <recommendedName>
        <fullName evidence="2 6">Transcription initiation factor IIB</fullName>
        <shortName evidence="6">TFIIB</shortName>
    </recommendedName>
</protein>
<dbReference type="InterPro" id="IPR000812">
    <property type="entry name" value="TFIIB"/>
</dbReference>
<evidence type="ECO:0000313" key="10">
    <source>
        <dbReference type="Proteomes" id="UP001218034"/>
    </source>
</evidence>
<keyword evidence="6" id="KW-0862">Zinc</keyword>
<keyword evidence="4 6" id="KW-0805">Transcription regulation</keyword>
<dbReference type="SMART" id="SM00385">
    <property type="entry name" value="CYCLIN"/>
    <property type="match status" value="1"/>
</dbReference>
<evidence type="ECO:0000256" key="5">
    <source>
        <dbReference type="ARBA" id="ARBA00023163"/>
    </source>
</evidence>
<dbReference type="PROSITE" id="PS00782">
    <property type="entry name" value="TFIIB"/>
    <property type="match status" value="1"/>
</dbReference>
<dbReference type="PANTHER" id="PTHR11618:SF13">
    <property type="entry name" value="TRANSCRIPTION INITIATION FACTOR IIB"/>
    <property type="match status" value="1"/>
</dbReference>
<dbReference type="CDD" id="cd20550">
    <property type="entry name" value="CYCLIN_TFIIB_archaea_like_rpt2"/>
    <property type="match status" value="1"/>
</dbReference>
<evidence type="ECO:0000313" key="9">
    <source>
        <dbReference type="EMBL" id="WEL19487.1"/>
    </source>
</evidence>
<evidence type="ECO:0000256" key="4">
    <source>
        <dbReference type="ARBA" id="ARBA00023015"/>
    </source>
</evidence>
<accession>A0ABY8CE50</accession>
<dbReference type="InterPro" id="IPR036915">
    <property type="entry name" value="Cyclin-like_sf"/>
</dbReference>
<keyword evidence="10" id="KW-1185">Reference proteome</keyword>
<dbReference type="InterPro" id="IPR023486">
    <property type="entry name" value="TFIIB_CS"/>
</dbReference>
<dbReference type="Pfam" id="PF00382">
    <property type="entry name" value="TFIIB"/>
    <property type="match status" value="2"/>
</dbReference>
<sequence length="323" mass="36158">MSTENTVNSSEDTIPVKRSQIQEAKGDDVQCSTCGSTRFREEGGEVYCRKCGTVVDEDRVDTSKEWRAFNSEEREEKRRVGSPITFTKADKGMGTKIGHNAEMNKVSGRKRTQYYRMRKWDKRLSNSRSRGLQQALKELQRVSSDLNLPESVYEEAARLTEKAQEEGIIQGRGIDATVGALVYLVARKQDVPRTLEEVAEQVPIKKRKLGKAYRHTARELDMQIKPGRPEDFIPRYASQLGLSGEVQAKARGIIQDARNTDALAGRSPTGIVAASLYIATKLEGEKLTQREIADEVGVTSVTVRKNYKDLAESLGIEEELENA</sequence>
<gene>
    <name evidence="9" type="primary">sua7</name>
    <name evidence="6" type="synonym">tfb</name>
    <name evidence="9" type="ORF">SVXNc_0467</name>
</gene>
<evidence type="ECO:0000256" key="2">
    <source>
        <dbReference type="ARBA" id="ARBA00013932"/>
    </source>
</evidence>
<evidence type="ECO:0000256" key="6">
    <source>
        <dbReference type="HAMAP-Rule" id="MF_00383"/>
    </source>
</evidence>
<comment type="similarity">
    <text evidence="1 6">Belongs to the TFIIB family.</text>
</comment>
<feature type="binding site" evidence="6">
    <location>
        <position position="48"/>
    </location>
    <ligand>
        <name>Zn(2+)</name>
        <dbReference type="ChEBI" id="CHEBI:29105"/>
    </ligand>
</feature>
<feature type="compositionally biased region" description="Polar residues" evidence="7">
    <location>
        <begin position="1"/>
        <end position="12"/>
    </location>
</feature>
<dbReference type="PANTHER" id="PTHR11618">
    <property type="entry name" value="TRANSCRIPTION INITIATION FACTOR IIB-RELATED"/>
    <property type="match status" value="1"/>
</dbReference>
<keyword evidence="3 6" id="KW-0677">Repeat</keyword>
<dbReference type="InterPro" id="IPR013150">
    <property type="entry name" value="TFIIB_cyclin"/>
</dbReference>
<keyword evidence="5 6" id="KW-0804">Transcription</keyword>
<dbReference type="GeneID" id="98290502"/>
<feature type="repeat" description="2" evidence="6">
    <location>
        <begin position="231"/>
        <end position="312"/>
    </location>
</feature>
<dbReference type="Gene3D" id="1.10.472.170">
    <property type="match status" value="1"/>
</dbReference>
<name>A0ABY8CE50_9ARCH</name>
<dbReference type="Pfam" id="PF08271">
    <property type="entry name" value="Zn_Ribbon_TF"/>
    <property type="match status" value="1"/>
</dbReference>
<dbReference type="EMBL" id="CP104395">
    <property type="protein sequence ID" value="WEL19487.1"/>
    <property type="molecule type" value="Genomic_DNA"/>
</dbReference>
<dbReference type="HAMAP" id="MF_00383">
    <property type="entry name" value="TF2B_arch"/>
    <property type="match status" value="1"/>
</dbReference>
<keyword evidence="6" id="KW-0479">Metal-binding</keyword>
<feature type="region of interest" description="Disordered" evidence="7">
    <location>
        <begin position="1"/>
        <end position="26"/>
    </location>
</feature>
<feature type="repeat" description="1" evidence="6">
    <location>
        <begin position="137"/>
        <end position="220"/>
    </location>
</feature>
<feature type="binding site" evidence="6">
    <location>
        <position position="31"/>
    </location>
    <ligand>
        <name>Zn(2+)</name>
        <dbReference type="ChEBI" id="CHEBI:29105"/>
    </ligand>
</feature>
<dbReference type="SUPFAM" id="SSF47954">
    <property type="entry name" value="Cyclin-like"/>
    <property type="match status" value="2"/>
</dbReference>
<dbReference type="RefSeq" id="WP_347722357.1">
    <property type="nucleotide sequence ID" value="NZ_CP104395.1"/>
</dbReference>
<dbReference type="Gene3D" id="1.10.472.10">
    <property type="entry name" value="Cyclin-like"/>
    <property type="match status" value="1"/>
</dbReference>
<evidence type="ECO:0000259" key="8">
    <source>
        <dbReference type="SMART" id="SM00385"/>
    </source>
</evidence>
<dbReference type="PRINTS" id="PR00685">
    <property type="entry name" value="TIFACTORIIB"/>
</dbReference>
<reference evidence="9 10" key="1">
    <citation type="submission" date="2022-09" db="EMBL/GenBank/DDBJ databases">
        <title>Xylan utilization by haloarchaea-nanohaloarchaea associations.</title>
        <authorList>
            <person name="Yakimov M."/>
        </authorList>
    </citation>
    <scope>NUCLEOTIDE SEQUENCE [LARGE SCALE GENOMIC DNA]</scope>
    <source>
        <strain evidence="9 10">SVXNc</strain>
    </source>
</reference>
<dbReference type="Proteomes" id="UP001218034">
    <property type="component" value="Chromosome"/>
</dbReference>
<dbReference type="InterPro" id="IPR013137">
    <property type="entry name" value="Znf_TFIIB"/>
</dbReference>